<reference evidence="2 3" key="1">
    <citation type="journal article" date="2009" name="Environ. Microbiol.">
        <title>Genome sequence of Desulfobacterium autotrophicum HRM2, a marine sulfate reducer oxidizing organic carbon completely to carbon dioxide.</title>
        <authorList>
            <person name="Strittmatter A.W."/>
            <person name="Liesegang H."/>
            <person name="Rabus R."/>
            <person name="Decker I."/>
            <person name="Amann J."/>
            <person name="Andres S."/>
            <person name="Henne A."/>
            <person name="Fricke W.F."/>
            <person name="Martinez-Arias R."/>
            <person name="Bartels D."/>
            <person name="Goesmann A."/>
            <person name="Krause L."/>
            <person name="Puehler A."/>
            <person name="Klenk H.P."/>
            <person name="Richter M."/>
            <person name="Schuler M."/>
            <person name="Gloeckner F.O."/>
            <person name="Meyerdierks A."/>
            <person name="Gottschalk G."/>
            <person name="Amann R."/>
        </authorList>
    </citation>
    <scope>NUCLEOTIDE SEQUENCE [LARGE SCALE GENOMIC DNA]</scope>
    <source>
        <strain evidence="3">ATCC 43914 / DSM 3382 / HRM2</strain>
    </source>
</reference>
<dbReference type="HOGENOM" id="CLU_2259176_0_0_7"/>
<accession>C0QD38</accession>
<feature type="region of interest" description="Disordered" evidence="1">
    <location>
        <begin position="69"/>
        <end position="103"/>
    </location>
</feature>
<proteinExistence type="predicted"/>
<dbReference type="Proteomes" id="UP000000442">
    <property type="component" value="Chromosome"/>
</dbReference>
<gene>
    <name evidence="2" type="ordered locus">HRM2_42140</name>
</gene>
<dbReference type="AlphaFoldDB" id="C0QD38"/>
<dbReference type="STRING" id="177437.HRM2_42140"/>
<name>C0QD38_DESAH</name>
<feature type="compositionally biased region" description="Basic residues" evidence="1">
    <location>
        <begin position="78"/>
        <end position="90"/>
    </location>
</feature>
<organism evidence="2 3">
    <name type="scientific">Desulforapulum autotrophicum (strain ATCC 43914 / DSM 3382 / VKM B-1955 / HRM2)</name>
    <name type="common">Desulfobacterium autotrophicum</name>
    <dbReference type="NCBI Taxonomy" id="177437"/>
    <lineage>
        <taxon>Bacteria</taxon>
        <taxon>Pseudomonadati</taxon>
        <taxon>Thermodesulfobacteriota</taxon>
        <taxon>Desulfobacteria</taxon>
        <taxon>Desulfobacterales</taxon>
        <taxon>Desulfobacteraceae</taxon>
        <taxon>Desulforapulum</taxon>
    </lineage>
</organism>
<sequence length="103" mass="11559">MTLNPTRKNSPCKCGTCDTHPRHLKAKCNGPVIDKICNSRKGLVPVVETEHHVHMDKTGIIIEISTLEPKTDSSPPRAMHRCLSRSKRSLHPFPRPPVTFDVK</sequence>
<protein>
    <submittedName>
        <fullName evidence="2">Uncharacterized protein</fullName>
    </submittedName>
</protein>
<keyword evidence="3" id="KW-1185">Reference proteome</keyword>
<dbReference type="KEGG" id="dat:HRM2_42140"/>
<evidence type="ECO:0000256" key="1">
    <source>
        <dbReference type="SAM" id="MobiDB-lite"/>
    </source>
</evidence>
<evidence type="ECO:0000313" key="3">
    <source>
        <dbReference type="Proteomes" id="UP000000442"/>
    </source>
</evidence>
<evidence type="ECO:0000313" key="2">
    <source>
        <dbReference type="EMBL" id="ACN17270.1"/>
    </source>
</evidence>
<dbReference type="EMBL" id="CP001087">
    <property type="protein sequence ID" value="ACN17270.1"/>
    <property type="molecule type" value="Genomic_DNA"/>
</dbReference>